<dbReference type="FunFam" id="1.10.520.10:FF:000002">
    <property type="entry name" value="Catalase-peroxidase"/>
    <property type="match status" value="1"/>
</dbReference>
<dbReference type="KEGG" id="pbs:Plabr_3904"/>
<dbReference type="EC" id="1.11.1.21" evidence="10 12"/>
<dbReference type="CDD" id="cd00649">
    <property type="entry name" value="catalase_peroxidase_1"/>
    <property type="match status" value="1"/>
</dbReference>
<evidence type="ECO:0000256" key="9">
    <source>
        <dbReference type="ARBA" id="ARBA00060838"/>
    </source>
</evidence>
<keyword evidence="1 12" id="KW-0575">Peroxidase</keyword>
<proteinExistence type="inferred from homology"/>
<keyword evidence="4 12" id="KW-0560">Oxidoreductase</keyword>
<feature type="signal peptide" evidence="12 13">
    <location>
        <begin position="1"/>
        <end position="25"/>
    </location>
</feature>
<name>F0STL2_RUBBR</name>
<evidence type="ECO:0000256" key="5">
    <source>
        <dbReference type="ARBA" id="ARBA00023004"/>
    </source>
</evidence>
<evidence type="ECO:0000313" key="16">
    <source>
        <dbReference type="EMBL" id="ADY61481.1"/>
    </source>
</evidence>
<dbReference type="Pfam" id="PF00141">
    <property type="entry name" value="peroxidase"/>
    <property type="match status" value="2"/>
</dbReference>
<evidence type="ECO:0000256" key="3">
    <source>
        <dbReference type="ARBA" id="ARBA00022723"/>
    </source>
</evidence>
<evidence type="ECO:0000259" key="15">
    <source>
        <dbReference type="PROSITE" id="PS50873"/>
    </source>
</evidence>
<protein>
    <recommendedName>
        <fullName evidence="11 12">Catalase-peroxidase</fullName>
        <shortName evidence="12">CP</shortName>
        <ecNumber evidence="10 12">1.11.1.21</ecNumber>
    </recommendedName>
    <alternativeName>
        <fullName evidence="12">Peroxidase/catalase</fullName>
    </alternativeName>
</protein>
<reference evidence="17" key="1">
    <citation type="submission" date="2011-02" db="EMBL/GenBank/DDBJ databases">
        <title>The complete genome of Planctomyces brasiliensis DSM 5305.</title>
        <authorList>
            <person name="Lucas S."/>
            <person name="Copeland A."/>
            <person name="Lapidus A."/>
            <person name="Bruce D."/>
            <person name="Goodwin L."/>
            <person name="Pitluck S."/>
            <person name="Kyrpides N."/>
            <person name="Mavromatis K."/>
            <person name="Pagani I."/>
            <person name="Ivanova N."/>
            <person name="Ovchinnikova G."/>
            <person name="Lu M."/>
            <person name="Detter J.C."/>
            <person name="Han C."/>
            <person name="Land M."/>
            <person name="Hauser L."/>
            <person name="Markowitz V."/>
            <person name="Cheng J.-F."/>
            <person name="Hugenholtz P."/>
            <person name="Woyke T."/>
            <person name="Wu D."/>
            <person name="Tindall B."/>
            <person name="Pomrenke H.G."/>
            <person name="Brambilla E."/>
            <person name="Klenk H.-P."/>
            <person name="Eisen J.A."/>
        </authorList>
    </citation>
    <scope>NUCLEOTIDE SEQUENCE [LARGE SCALE GENOMIC DNA]</scope>
    <source>
        <strain evidence="17">ATCC 49424 / DSM 5305 / JCM 21570 / NBRC 103401 / IFAM 1448</strain>
    </source>
</reference>
<feature type="site" description="Transition state stabilizer" evidence="12">
    <location>
        <position position="161"/>
    </location>
</feature>
<dbReference type="SMR" id="F0STL2"/>
<keyword evidence="17" id="KW-1185">Reference proteome</keyword>
<comment type="similarity">
    <text evidence="9 12 13">Belongs to the peroxidase family. Peroxidase/catalase subfamily.</text>
</comment>
<feature type="binding site" description="axial binding residue" evidence="12">
    <location>
        <position position="328"/>
    </location>
    <ligand>
        <name>heme b</name>
        <dbReference type="ChEBI" id="CHEBI:60344"/>
    </ligand>
    <ligandPart>
        <name>Fe</name>
        <dbReference type="ChEBI" id="CHEBI:18248"/>
    </ligandPart>
</feature>
<dbReference type="FunFam" id="1.10.420.10:FF:000004">
    <property type="entry name" value="Catalase-peroxidase"/>
    <property type="match status" value="1"/>
</dbReference>
<dbReference type="PANTHER" id="PTHR30555">
    <property type="entry name" value="HYDROPEROXIDASE I, BIFUNCTIONAL CATALASE-PEROXIDASE"/>
    <property type="match status" value="1"/>
</dbReference>
<dbReference type="InterPro" id="IPR019794">
    <property type="entry name" value="Peroxidases_AS"/>
</dbReference>
<dbReference type="PRINTS" id="PR00458">
    <property type="entry name" value="PEROXIDASE"/>
</dbReference>
<dbReference type="STRING" id="756272.Plabr_3904"/>
<dbReference type="SUPFAM" id="SSF48113">
    <property type="entry name" value="Heme-dependent peroxidases"/>
    <property type="match status" value="2"/>
</dbReference>
<evidence type="ECO:0000256" key="6">
    <source>
        <dbReference type="ARBA" id="ARBA00023324"/>
    </source>
</evidence>
<evidence type="ECO:0000256" key="11">
    <source>
        <dbReference type="ARBA" id="ARBA00074141"/>
    </source>
</evidence>
<organism evidence="16 17">
    <name type="scientific">Rubinisphaera brasiliensis (strain ATCC 49424 / DSM 5305 / JCM 21570 / IAM 15109 / NBRC 103401 / IFAM 1448)</name>
    <name type="common">Planctomyces brasiliensis</name>
    <dbReference type="NCBI Taxonomy" id="756272"/>
    <lineage>
        <taxon>Bacteria</taxon>
        <taxon>Pseudomonadati</taxon>
        <taxon>Planctomycetota</taxon>
        <taxon>Planctomycetia</taxon>
        <taxon>Planctomycetales</taxon>
        <taxon>Planctomycetaceae</taxon>
        <taxon>Rubinisphaera</taxon>
    </lineage>
</organism>
<feature type="cross-link" description="Tryptophyl-tyrosyl-methioninium (Tyr-Met) (with Trp-164)" evidence="12">
    <location>
        <begin position="287"/>
        <end position="313"/>
    </location>
</feature>
<keyword evidence="12 13" id="KW-0732">Signal</keyword>
<dbReference type="RefSeq" id="WP_013630198.1">
    <property type="nucleotide sequence ID" value="NC_015174.1"/>
</dbReference>
<feature type="chain" id="PRO_5006991352" description="Catalase-peroxidase" evidence="12 13">
    <location>
        <begin position="26"/>
        <end position="815"/>
    </location>
</feature>
<keyword evidence="6 12" id="KW-0376">Hydrogen peroxide</keyword>
<dbReference type="PROSITE" id="PS00435">
    <property type="entry name" value="PEROXIDASE_1"/>
    <property type="match status" value="1"/>
</dbReference>
<evidence type="ECO:0000256" key="8">
    <source>
        <dbReference type="ARBA" id="ARBA00051651"/>
    </source>
</evidence>
<comment type="caution">
    <text evidence="12">Lacks conserved residue(s) required for the propagation of feature annotation.</text>
</comment>
<dbReference type="GO" id="GO:0005829">
    <property type="term" value="C:cytosol"/>
    <property type="evidence" value="ECO:0007669"/>
    <property type="project" value="TreeGrafter"/>
</dbReference>
<dbReference type="eggNOG" id="COG0376">
    <property type="taxonomic scope" value="Bacteria"/>
</dbReference>
<dbReference type="Gene3D" id="1.10.520.10">
    <property type="match status" value="2"/>
</dbReference>
<dbReference type="InterPro" id="IPR002016">
    <property type="entry name" value="Haem_peroxidase"/>
</dbReference>
<gene>
    <name evidence="12" type="primary">katG</name>
    <name evidence="16" type="ordered locus">Plabr_3904</name>
</gene>
<evidence type="ECO:0000256" key="12">
    <source>
        <dbReference type="HAMAP-Rule" id="MF_01961"/>
    </source>
</evidence>
<feature type="compositionally biased region" description="Basic and acidic residues" evidence="14">
    <location>
        <begin position="46"/>
        <end position="62"/>
    </location>
</feature>
<dbReference type="HAMAP" id="MF_01961">
    <property type="entry name" value="Catal_peroxid"/>
    <property type="match status" value="1"/>
</dbReference>
<keyword evidence="3 12" id="KW-0479">Metal-binding</keyword>
<dbReference type="GO" id="GO:0004096">
    <property type="term" value="F:catalase activity"/>
    <property type="evidence" value="ECO:0007669"/>
    <property type="project" value="UniProtKB-UniRule"/>
</dbReference>
<dbReference type="OrthoDB" id="9759743at2"/>
<dbReference type="GO" id="GO:0046872">
    <property type="term" value="F:metal ion binding"/>
    <property type="evidence" value="ECO:0007669"/>
    <property type="project" value="UniProtKB-KW"/>
</dbReference>
<dbReference type="InterPro" id="IPR000763">
    <property type="entry name" value="Catalase_peroxidase"/>
</dbReference>
<feature type="domain" description="Plant heme peroxidase family profile" evidence="15">
    <location>
        <begin position="198"/>
        <end position="474"/>
    </location>
</feature>
<dbReference type="Gene3D" id="1.10.420.10">
    <property type="entry name" value="Peroxidase, domain 2"/>
    <property type="match status" value="2"/>
</dbReference>
<evidence type="ECO:0000256" key="1">
    <source>
        <dbReference type="ARBA" id="ARBA00022559"/>
    </source>
</evidence>
<dbReference type="InterPro" id="IPR019793">
    <property type="entry name" value="Peroxidases_heam-ligand_BS"/>
</dbReference>
<comment type="PTM">
    <text evidence="12">Formation of the three residue Trp-Tyr-Met cross-link is important for the catalase, but not the peroxidase activity of the enzyme.</text>
</comment>
<comment type="catalytic activity">
    <reaction evidence="7 12 13">
        <text>2 H2O2 = O2 + 2 H2O</text>
        <dbReference type="Rhea" id="RHEA:20309"/>
        <dbReference type="ChEBI" id="CHEBI:15377"/>
        <dbReference type="ChEBI" id="CHEBI:15379"/>
        <dbReference type="ChEBI" id="CHEBI:16240"/>
        <dbReference type="EC" id="1.11.1.21"/>
    </reaction>
</comment>
<dbReference type="GO" id="GO:0042744">
    <property type="term" value="P:hydrogen peroxide catabolic process"/>
    <property type="evidence" value="ECO:0007669"/>
    <property type="project" value="UniProtKB-KW"/>
</dbReference>
<dbReference type="PROSITE" id="PS50873">
    <property type="entry name" value="PEROXIDASE_4"/>
    <property type="match status" value="1"/>
</dbReference>
<dbReference type="HOGENOM" id="CLU_025424_2_0_0"/>
<dbReference type="PROSITE" id="PS00436">
    <property type="entry name" value="PEROXIDASE_2"/>
    <property type="match status" value="1"/>
</dbReference>
<evidence type="ECO:0000256" key="10">
    <source>
        <dbReference type="ARBA" id="ARBA00067012"/>
    </source>
</evidence>
<feature type="region of interest" description="Disordered" evidence="14">
    <location>
        <begin position="28"/>
        <end position="78"/>
    </location>
</feature>
<comment type="cofactor">
    <cofactor evidence="12">
        <name>heme b</name>
        <dbReference type="ChEBI" id="CHEBI:60344"/>
    </cofactor>
    <text evidence="12">Binds 1 heme b (iron(II)-protoporphyrin IX) group per dimer.</text>
</comment>
<evidence type="ECO:0000256" key="4">
    <source>
        <dbReference type="ARBA" id="ARBA00023002"/>
    </source>
</evidence>
<evidence type="ECO:0000256" key="14">
    <source>
        <dbReference type="SAM" id="MobiDB-lite"/>
    </source>
</evidence>
<evidence type="ECO:0000256" key="7">
    <source>
        <dbReference type="ARBA" id="ARBA00049145"/>
    </source>
</evidence>
<evidence type="ECO:0000256" key="13">
    <source>
        <dbReference type="RuleBase" id="RU003451"/>
    </source>
</evidence>
<dbReference type="NCBIfam" id="TIGR00198">
    <property type="entry name" value="cat_per_HPI"/>
    <property type="match status" value="1"/>
</dbReference>
<dbReference type="PANTHER" id="PTHR30555:SF0">
    <property type="entry name" value="CATALASE-PEROXIDASE"/>
    <property type="match status" value="1"/>
</dbReference>
<dbReference type="Proteomes" id="UP000006860">
    <property type="component" value="Chromosome"/>
</dbReference>
<dbReference type="GO" id="GO:0070301">
    <property type="term" value="P:cellular response to hydrogen peroxide"/>
    <property type="evidence" value="ECO:0007669"/>
    <property type="project" value="TreeGrafter"/>
</dbReference>
<evidence type="ECO:0000256" key="2">
    <source>
        <dbReference type="ARBA" id="ARBA00022617"/>
    </source>
</evidence>
<dbReference type="AlphaFoldDB" id="F0STL2"/>
<keyword evidence="5 12" id="KW-0408">Iron</keyword>
<comment type="catalytic activity">
    <reaction evidence="8 12 13">
        <text>H2O2 + AH2 = A + 2 H2O</text>
        <dbReference type="Rhea" id="RHEA:30275"/>
        <dbReference type="ChEBI" id="CHEBI:13193"/>
        <dbReference type="ChEBI" id="CHEBI:15377"/>
        <dbReference type="ChEBI" id="CHEBI:16240"/>
        <dbReference type="ChEBI" id="CHEBI:17499"/>
        <dbReference type="EC" id="1.11.1.21"/>
    </reaction>
</comment>
<dbReference type="FunFam" id="1.10.420.10:FF:000002">
    <property type="entry name" value="Catalase-peroxidase"/>
    <property type="match status" value="1"/>
</dbReference>
<sequence precursor="true">MTKPTFYARILASCAVLCVAAAVFAQPPKKEAGEPTSPKDASQLVGEDKEGNRVGQKQEKTESSPMGKCPVMGSPEGYDAADRHTAAGAMSNGDWWPNSLNLDILHQNSHLSNPLSDDFDYAAEFESLDLEAVKKDIKELLTTSQDWWPADYGHYGPLMIRMAWHSAGTYRVTDGRGGASDGTQRFAPLNSWPDNANLDKARRLLWPIKQKYGQKISWADLMVLTGNCALESMGFQTFGFAGGREDVWEPQKDVYWGPESEWLGGKRYSVDGKLESPLGATQMGLIYVNPEGPKGNPDPLEAAVAIRETFGNMAMNDEETVALIAGGHTFGKAHGAANPDNVGPEPEAAGIVEQGLGWKNSYGKGNAEDTITSGLEGAWTSTPAQWSHSYFDNLFNHEWELTKSPGGAQQWTPKGGAADGTVPDAHVAGKFHAPIMFTTDLALKMDPEYRKISKRFHEHPEQFEEAFAKAWYKLTHRDMGPVSRCLGPEVPEAQLFQDPIPEVDYELVNDQDVANLKKQILNSGLTIPELVSTAWASASTFRGTDNRGGANGARIRLAPQKAWKANDPAQLEKVLAKLETIQKDFNSAQSGNKQVSLADLIVLAGSAAVEQAASKAGHDVKVPFIPGRTDATAEMTDAASFAPLEPKADGFRNYLDHDHRFDRPAPEMLVDRANMLTLTAPEMTALVGGLRVLNANSGRSPLGVLTKEPGQLTNDFFVNLLDMNTKWAVSGVCDHFYEGRDPESGQVKWMASSVDLIFGSNSQLRALAEVYASADGEDKFVNDFVAAWTKVMNLDRFDLDRSQRMPASSVVAKQQ</sequence>
<dbReference type="GO" id="GO:0020037">
    <property type="term" value="F:heme binding"/>
    <property type="evidence" value="ECO:0007669"/>
    <property type="project" value="InterPro"/>
</dbReference>
<accession>F0STL2</accession>
<dbReference type="InterPro" id="IPR010255">
    <property type="entry name" value="Haem_peroxidase_sf"/>
</dbReference>
<feature type="active site" description="Proton acceptor" evidence="12">
    <location>
        <position position="165"/>
    </location>
</feature>
<keyword evidence="2 12" id="KW-0349">Heme</keyword>
<dbReference type="EMBL" id="CP002546">
    <property type="protein sequence ID" value="ADY61481.1"/>
    <property type="molecule type" value="Genomic_DNA"/>
</dbReference>
<dbReference type="PRINTS" id="PR00460">
    <property type="entry name" value="BPEROXIDASE"/>
</dbReference>
<comment type="function">
    <text evidence="12">Bifunctional enzyme with both catalase and broad-spectrum peroxidase activity.</text>
</comment>
<dbReference type="CDD" id="cd08200">
    <property type="entry name" value="catalase_peroxidase_2"/>
    <property type="match status" value="1"/>
</dbReference>
<dbReference type="NCBIfam" id="NF011635">
    <property type="entry name" value="PRK15061.1"/>
    <property type="match status" value="1"/>
</dbReference>
<evidence type="ECO:0000313" key="17">
    <source>
        <dbReference type="Proteomes" id="UP000006860"/>
    </source>
</evidence>
<comment type="subunit">
    <text evidence="12">Homodimer or homotetramer.</text>
</comment>